<evidence type="ECO:0000313" key="2">
    <source>
        <dbReference type="Proteomes" id="UP000006073"/>
    </source>
</evidence>
<protein>
    <submittedName>
        <fullName evidence="1">Uncharacterized protein</fullName>
    </submittedName>
</protein>
<dbReference type="EMBL" id="ALWO02000023">
    <property type="protein sequence ID" value="EOZ98346.1"/>
    <property type="molecule type" value="Genomic_DNA"/>
</dbReference>
<proteinExistence type="predicted"/>
<dbReference type="AlphaFoldDB" id="S2E1K7"/>
<accession>S2E1K7</accession>
<dbReference type="STRING" id="1189612.A33Q_1000"/>
<dbReference type="eggNOG" id="COG0189">
    <property type="taxonomic scope" value="Bacteria"/>
</dbReference>
<name>S2E1K7_INDAL</name>
<reference evidence="1 2" key="1">
    <citation type="journal article" date="2013" name="Genome Announc.">
        <title>Draft Genome Sequence of Indibacter alkaliphilus Strain LW1T, Isolated from Lonar Lake, a Haloalkaline Lake in the Buldana District of Maharashtra, India.</title>
        <authorList>
            <person name="Singh A."/>
            <person name="Kumar Jangir P."/>
            <person name="Sharma R."/>
            <person name="Singh A."/>
            <person name="Kumar Pinnaka A."/>
            <person name="Shivaji S."/>
        </authorList>
    </citation>
    <scope>NUCLEOTIDE SEQUENCE [LARGE SCALE GENOMIC DNA]</scope>
    <source>
        <strain evidence="2">CCUG 57479 / KCTC 22604 / LW1</strain>
    </source>
</reference>
<dbReference type="RefSeq" id="WP_016254667.1">
    <property type="nucleotide sequence ID" value="NZ_ALWO02000023.1"/>
</dbReference>
<dbReference type="Proteomes" id="UP000006073">
    <property type="component" value="Unassembled WGS sequence"/>
</dbReference>
<evidence type="ECO:0000313" key="1">
    <source>
        <dbReference type="EMBL" id="EOZ98346.1"/>
    </source>
</evidence>
<sequence>MNEFAKNSLYARVDGVWIEGVFYLMELELIEPYLFLFTSASARNNYKAALKNIIESLKVK</sequence>
<organism evidence="1 2">
    <name type="scientific">Indibacter alkaliphilus (strain CCUG 57479 / KCTC 22604 / LW1)</name>
    <dbReference type="NCBI Taxonomy" id="1189612"/>
    <lineage>
        <taxon>Bacteria</taxon>
        <taxon>Pseudomonadati</taxon>
        <taxon>Bacteroidota</taxon>
        <taxon>Cytophagia</taxon>
        <taxon>Cytophagales</taxon>
        <taxon>Cyclobacteriaceae</taxon>
    </lineage>
</organism>
<comment type="caution">
    <text evidence="1">The sequence shown here is derived from an EMBL/GenBank/DDBJ whole genome shotgun (WGS) entry which is preliminary data.</text>
</comment>
<keyword evidence="2" id="KW-1185">Reference proteome</keyword>
<gene>
    <name evidence="1" type="ORF">A33Q_1000</name>
</gene>